<evidence type="ECO:0000256" key="1">
    <source>
        <dbReference type="SAM" id="Coils"/>
    </source>
</evidence>
<reference evidence="3" key="1">
    <citation type="submission" date="2016-05" db="EMBL/GenBank/DDBJ databases">
        <authorList>
            <person name="Lavstsen T."/>
            <person name="Jespersen J.S."/>
        </authorList>
    </citation>
    <scope>NUCLEOTIDE SEQUENCE</scope>
    <source>
        <tissue evidence="3">Brain</tissue>
    </source>
</reference>
<name>A0A1A7WTB6_9TELE</name>
<organism evidence="3">
    <name type="scientific">Iconisemion striatum</name>
    <dbReference type="NCBI Taxonomy" id="60296"/>
    <lineage>
        <taxon>Eukaryota</taxon>
        <taxon>Metazoa</taxon>
        <taxon>Chordata</taxon>
        <taxon>Craniata</taxon>
        <taxon>Vertebrata</taxon>
        <taxon>Euteleostomi</taxon>
        <taxon>Actinopterygii</taxon>
        <taxon>Neopterygii</taxon>
        <taxon>Teleostei</taxon>
        <taxon>Neoteleostei</taxon>
        <taxon>Acanthomorphata</taxon>
        <taxon>Ovalentaria</taxon>
        <taxon>Atherinomorphae</taxon>
        <taxon>Cyprinodontiformes</taxon>
        <taxon>Nothobranchiidae</taxon>
        <taxon>Iconisemion</taxon>
    </lineage>
</organism>
<dbReference type="InterPro" id="IPR027805">
    <property type="entry name" value="Transposase_HTH_dom"/>
</dbReference>
<protein>
    <submittedName>
        <fullName evidence="3">Si:dkey-56d12.4</fullName>
    </submittedName>
</protein>
<keyword evidence="1" id="KW-0175">Coiled coil</keyword>
<accession>A0A1A7WTB6</accession>
<dbReference type="AlphaFoldDB" id="A0A1A7WTB6"/>
<reference evidence="3" key="2">
    <citation type="submission" date="2016-06" db="EMBL/GenBank/DDBJ databases">
        <title>The genome of a short-lived fish provides insights into sex chromosome evolution and the genetic control of aging.</title>
        <authorList>
            <person name="Reichwald K."/>
            <person name="Felder M."/>
            <person name="Petzold A."/>
            <person name="Koch P."/>
            <person name="Groth M."/>
            <person name="Platzer M."/>
        </authorList>
    </citation>
    <scope>NUCLEOTIDE SEQUENCE</scope>
    <source>
        <tissue evidence="3">Brain</tissue>
    </source>
</reference>
<evidence type="ECO:0000259" key="2">
    <source>
        <dbReference type="Pfam" id="PF13613"/>
    </source>
</evidence>
<feature type="domain" description="Transposase Helix-turn-helix" evidence="2">
    <location>
        <begin position="50"/>
        <end position="94"/>
    </location>
</feature>
<feature type="coiled-coil region" evidence="1">
    <location>
        <begin position="14"/>
        <end position="41"/>
    </location>
</feature>
<dbReference type="Pfam" id="PF13613">
    <property type="entry name" value="HTH_Tnp_4"/>
    <property type="match status" value="1"/>
</dbReference>
<gene>
    <name evidence="3" type="primary">SI:DKEY-56D12.4</name>
</gene>
<proteinExistence type="predicted"/>
<evidence type="ECO:0000313" key="3">
    <source>
        <dbReference type="EMBL" id="SBP09187.1"/>
    </source>
</evidence>
<sequence length="98" mass="11047">MVPKADPDDLRQKSSQLQTECDNLHVDINKLKAENEELKTLTGVEVVGRSLALEDHLLVVLVKLRLGLINKDIAFRFHVTECDVSNVLRSWLPVTSQV</sequence>
<dbReference type="EMBL" id="HADW01007787">
    <property type="protein sequence ID" value="SBP09187.1"/>
    <property type="molecule type" value="Transcribed_RNA"/>
</dbReference>